<dbReference type="InterPro" id="IPR056264">
    <property type="entry name" value="R2_ABCA1-4-like"/>
</dbReference>
<evidence type="ECO:0000256" key="7">
    <source>
        <dbReference type="ARBA" id="ARBA00022840"/>
    </source>
</evidence>
<feature type="transmembrane region" description="Helical" evidence="11">
    <location>
        <begin position="810"/>
        <end position="832"/>
    </location>
</feature>
<dbReference type="GO" id="GO:0140359">
    <property type="term" value="F:ABC-type transporter activity"/>
    <property type="evidence" value="ECO:0007669"/>
    <property type="project" value="InterPro"/>
</dbReference>
<proteinExistence type="inferred from homology"/>
<dbReference type="CDD" id="cd03263">
    <property type="entry name" value="ABC_subfamily_A"/>
    <property type="match status" value="2"/>
</dbReference>
<evidence type="ECO:0000256" key="5">
    <source>
        <dbReference type="ARBA" id="ARBA00022737"/>
    </source>
</evidence>
<dbReference type="FunFam" id="3.40.50.300:FF:000335">
    <property type="entry name" value="ATP binding cassette subfamily A member 5"/>
    <property type="match status" value="1"/>
</dbReference>
<dbReference type="Pfam" id="PF00005">
    <property type="entry name" value="ABC_tran"/>
    <property type="match status" value="2"/>
</dbReference>
<feature type="transmembrane region" description="Helical" evidence="11">
    <location>
        <begin position="776"/>
        <end position="798"/>
    </location>
</feature>
<dbReference type="FunFam" id="3.40.50.300:FF:000298">
    <property type="entry name" value="ATP-binding cassette sub-family A member 12"/>
    <property type="match status" value="1"/>
</dbReference>
<feature type="domain" description="ABC transporter" evidence="12">
    <location>
        <begin position="1031"/>
        <end position="1261"/>
    </location>
</feature>
<reference evidence="13" key="1">
    <citation type="submission" date="2021-02" db="EMBL/GenBank/DDBJ databases">
        <authorList>
            <person name="Nowell W R."/>
        </authorList>
    </citation>
    <scope>NUCLEOTIDE SEQUENCE</scope>
</reference>
<feature type="transmembrane region" description="Helical" evidence="11">
    <location>
        <begin position="1721"/>
        <end position="1744"/>
    </location>
</feature>
<evidence type="ECO:0000256" key="8">
    <source>
        <dbReference type="ARBA" id="ARBA00022989"/>
    </source>
</evidence>
<keyword evidence="6" id="KW-0547">Nucleotide-binding</keyword>
<dbReference type="PANTHER" id="PTHR19229">
    <property type="entry name" value="ATP-BINDING CASSETTE TRANSPORTER SUBFAMILY A ABCA"/>
    <property type="match status" value="1"/>
</dbReference>
<dbReference type="InterPro" id="IPR003439">
    <property type="entry name" value="ABC_transporter-like_ATP-bd"/>
</dbReference>
<dbReference type="GO" id="GO:0016020">
    <property type="term" value="C:membrane"/>
    <property type="evidence" value="ECO:0007669"/>
    <property type="project" value="UniProtKB-SubCell"/>
</dbReference>
<feature type="transmembrane region" description="Helical" evidence="11">
    <location>
        <begin position="1801"/>
        <end position="1820"/>
    </location>
</feature>
<dbReference type="InterPro" id="IPR026082">
    <property type="entry name" value="ABCA"/>
</dbReference>
<evidence type="ECO:0000259" key="12">
    <source>
        <dbReference type="PROSITE" id="PS50893"/>
    </source>
</evidence>
<keyword evidence="3" id="KW-0813">Transport</keyword>
<dbReference type="PROSITE" id="PS00211">
    <property type="entry name" value="ABC_TRANSPORTER_1"/>
    <property type="match status" value="1"/>
</dbReference>
<accession>A0A815L885</accession>
<dbReference type="EMBL" id="CAJNOJ010000337">
    <property type="protein sequence ID" value="CAF1406025.1"/>
    <property type="molecule type" value="Genomic_DNA"/>
</dbReference>
<dbReference type="InterPro" id="IPR003593">
    <property type="entry name" value="AAA+_ATPase"/>
</dbReference>
<dbReference type="Pfam" id="PF12698">
    <property type="entry name" value="ABC2_membrane_3"/>
    <property type="match status" value="2"/>
</dbReference>
<evidence type="ECO:0000313" key="14">
    <source>
        <dbReference type="Proteomes" id="UP000663852"/>
    </source>
</evidence>
<dbReference type="PANTHER" id="PTHR19229:SF36">
    <property type="entry name" value="ATP-BINDING CASSETTE SUB-FAMILY A MEMBER 2"/>
    <property type="match status" value="1"/>
</dbReference>
<dbReference type="PROSITE" id="PS50893">
    <property type="entry name" value="ABC_TRANSPORTER_2"/>
    <property type="match status" value="2"/>
</dbReference>
<evidence type="ECO:0000256" key="1">
    <source>
        <dbReference type="ARBA" id="ARBA00004141"/>
    </source>
</evidence>
<feature type="compositionally biased region" description="Low complexity" evidence="10">
    <location>
        <begin position="1366"/>
        <end position="1378"/>
    </location>
</feature>
<evidence type="ECO:0000313" key="13">
    <source>
        <dbReference type="EMBL" id="CAF1406025.1"/>
    </source>
</evidence>
<evidence type="ECO:0000256" key="4">
    <source>
        <dbReference type="ARBA" id="ARBA00022692"/>
    </source>
</evidence>
<feature type="region of interest" description="Disordered" evidence="10">
    <location>
        <begin position="1362"/>
        <end position="1383"/>
    </location>
</feature>
<dbReference type="InterPro" id="IPR027417">
    <property type="entry name" value="P-loop_NTPase"/>
</dbReference>
<keyword evidence="8 11" id="KW-1133">Transmembrane helix</keyword>
<feature type="transmembrane region" description="Helical" evidence="11">
    <location>
        <begin position="872"/>
        <end position="893"/>
    </location>
</feature>
<keyword evidence="9 11" id="KW-0472">Membrane</keyword>
<name>A0A815L885_ADIRI</name>
<comment type="subcellular location">
    <subcellularLocation>
        <location evidence="1">Membrane</location>
        <topology evidence="1">Multi-pass membrane protein</topology>
    </subcellularLocation>
</comment>
<keyword evidence="5" id="KW-0677">Repeat</keyword>
<evidence type="ECO:0000256" key="9">
    <source>
        <dbReference type="ARBA" id="ARBA00023136"/>
    </source>
</evidence>
<evidence type="ECO:0000256" key="3">
    <source>
        <dbReference type="ARBA" id="ARBA00022448"/>
    </source>
</evidence>
<dbReference type="SUPFAM" id="SSF52540">
    <property type="entry name" value="P-loop containing nucleoside triphosphate hydrolases"/>
    <property type="match status" value="2"/>
</dbReference>
<feature type="transmembrane region" description="Helical" evidence="11">
    <location>
        <begin position="1832"/>
        <end position="1857"/>
    </location>
</feature>
<sequence>MLFLHQLKVLLWKNFTLKKRSPFVLLFELVIPLVLFLVMTGIRKTQEASFNPQSNYTSTFLDHTYRPKPFPSTGVFSILQSFCPKSAPSNEQGFSVFPNGTSTELLTKIDRMSRTNPFFTQNFSMHDIDALPDIYETMIDRPAFIYDSLDNLTFTFTKNLTQICSFFVTQLNYTEDQCHLLFNNTQINLNNSRFKRDSTIPDILPHLFPKSSTRRKRDTEDEFSWVELYSLLESSLEPTEYLRAMLLLSKISSQKSLKNLTPDELRLLAKIIKIFLFHPTSLKRVFCSPDKFDLLFQFNSTAINRTELQERLCNMTDEQYQVLSNLLISSISDDELIQVLQLNHVEITSMIFQLDDYIDKLEKYAVFEQGLQDLYDVARLLRTNSCYININNNDTSASSEIPSSESFNGNIDTVAMNKLKNKKGFFPLWLGMQEAICGVKPKVNYDAGQGTDDDQLTDFAELGISDNQQRQLGLLFYVLYGNSMILYSPNSSLINGVISKANSTFVLLDTITRYAHEWANVSNTLTKYFLANGTDKKVQSLRRMKNFVIKFGPSLHLSSMDRIVNILKNLNDPSIDNYMKQITTIDKAACSWRSLISGINLNVYKGFADETDLVQYFLHRAYHDNYTVLASVVFSNVNGNHTKLPPNTIYKIRQNASLTPSTKRVRDRFWVPSPAQNGFKYYDFGFSWVQEVIDRAIIDTQVGKPVVEPGLFFQEMAYPCYTYDNFLQMIQHALPLCLTISWVYAFAMLTQSIVYEKEVRLKEVMKIMGLSNGVHWVAWFITIFSQTTLVMIAVTLILHYGNVLMHSNAFLIFLIFEIYALSSISLAFLVSVFYSKAKIAAACSGIIYLLTYVPCMYISIREDLAQDTIPRWAKMLASLLSTSAFGMGAKYIAFYENIGTGIQFDNIRYSPVEGDRFTCFETVLFMLLDTILHLLLMWYIENVYPGTYGIPKKWYFPFTASYWTGESYVQPNWLKKLKKTRLFNWYICKKHHMSYQFNWSSASISQITGDSNRNESYFEPDEQVNQQTVGVRLLNLTKIFDKKKCAVQNLSLDLYEGEILSFLGHNGAGKTTTMSILTGLIPATSGTATIYDQDINVDMDKIRKNLGWCPQHNVLFEKLTVEEHLLFFSKLKQVQSREMKKMIENMLFDIGLTAKRNAMVSTLSGGMKRKLSVAMAFVGDAKTIILDEPTAGVDPYARRAIWELLIKLKQGRTVLLSSHHMDEADVLGDRIAIISNGQLKCCGTSLFLKTTFGEGYVLTLVKNDPWLSSKDEITSMIVQCIPKAFLKEETRTELQYVLPLKSRHLFPEFFSTLDSRKESLSIKGYGLQDVSLEEVFLKVTEQFKKTPSASAVESQLNTPVETPDLTTTSTITDTSSTTPHIQHNDRVTGTRLYAKQALAIIIKRFIFNYRNMRGLATQILLPAFFITVAMTVALTAPGFADPPSITLSTSMFSRMNSLYTPVSGLNSYKYKNLSQLYSMNANPYDLAETIRYPSGLGSTCLLKSPYMNETKLTFENLTGTTCDSVYNNKYQVGSTQDINWMEMFDNHNVSINRTYELENVFNNTYYSPCTCSKIQSRFVCSSFAKPPSFDLLTNDHILNITKEENEILYYLYTIDNHHLDRYGGLSFGLAQDYIPDDYPINKDSQHLHKLAVKNTARIFTNHKGYHSLPLYINIMSNSILRANLPLEKGLPSAYGITTINHPMNETNNMLSTEFILQGSDVVISVFIIVAMSFVPASFTLFLVYERATKSKHIQYINGLYPLVYWLTNFVWDLLNYLLPAACVIVILRLFNVPAYVEGENFLAVISLFLMYGWSIIPVMYPFSFRFSEPSNAYIFLIVINLFSGITCIYTSFFLEIFALGSPATSTLSVFTRTIKKIFKIFPNYCLGRGLIDIAYNDYYNSFYKKTGLNDRIRTPFIWDITVSNLVSMAICGLVFWTLTLLLEYGFFYTPSIPDALPYSHLDEDEDVAQARRHIVNKTVHDNILVMSNLSKCYRTKKTKKLIAVNNLCMGIRAGECFGLCGVNGAGKTTTFRMLTGDLRPTAGYAYVHGYDSIQQKRQVFKYIGYCPQFDALFDELTPVEHMLLMARLRGIRWHDENQHVQQLLKRLDLCEYLNVPVGKLSLGNRRKLSTAMALVGDPSIAFLDEPTSGMDPSSRRFLWNVIRRLVKEGKSVILTSHSMEECEVLCSSIAIMVNGCFRCLGSTQHLKNRFGDGYTIKIRLKSSTNFELDQSIVDCFSSNFVLKERHMNVVQYEIAEQHVLLKDIFAKLEHLLNNQLISDYSVTQNTLDNVFVNFVRDQSDTLQRTNGRSRRRQGQFDDILDDTFDDGSFVIRRSSRNTTSNDRQRIIDYIELEC</sequence>
<gene>
    <name evidence="13" type="ORF">EDS130_LOCUS36362</name>
</gene>
<keyword evidence="4 11" id="KW-0812">Transmembrane</keyword>
<dbReference type="GO" id="GO:0016887">
    <property type="term" value="F:ATP hydrolysis activity"/>
    <property type="evidence" value="ECO:0007669"/>
    <property type="project" value="InterPro"/>
</dbReference>
<feature type="transmembrane region" description="Helical" evidence="11">
    <location>
        <begin position="839"/>
        <end position="860"/>
    </location>
</feature>
<keyword evidence="7" id="KW-0067">ATP-binding</keyword>
<evidence type="ECO:0000256" key="6">
    <source>
        <dbReference type="ARBA" id="ARBA00022741"/>
    </source>
</evidence>
<dbReference type="Proteomes" id="UP000663852">
    <property type="component" value="Unassembled WGS sequence"/>
</dbReference>
<dbReference type="OrthoDB" id="10255969at2759"/>
<evidence type="ECO:0000256" key="11">
    <source>
        <dbReference type="SAM" id="Phobius"/>
    </source>
</evidence>
<dbReference type="InterPro" id="IPR013525">
    <property type="entry name" value="ABC2_TM"/>
</dbReference>
<dbReference type="GO" id="GO:0005319">
    <property type="term" value="F:lipid transporter activity"/>
    <property type="evidence" value="ECO:0007669"/>
    <property type="project" value="TreeGrafter"/>
</dbReference>
<dbReference type="Pfam" id="PF23321">
    <property type="entry name" value="R1_ABCA1"/>
    <property type="match status" value="1"/>
</dbReference>
<comment type="caution">
    <text evidence="13">The sequence shown here is derived from an EMBL/GenBank/DDBJ whole genome shotgun (WGS) entry which is preliminary data.</text>
</comment>
<dbReference type="SMART" id="SM00382">
    <property type="entry name" value="AAA"/>
    <property type="match status" value="2"/>
</dbReference>
<evidence type="ECO:0000256" key="2">
    <source>
        <dbReference type="ARBA" id="ARBA00008869"/>
    </source>
</evidence>
<dbReference type="Gene3D" id="3.40.50.300">
    <property type="entry name" value="P-loop containing nucleotide triphosphate hydrolases"/>
    <property type="match status" value="2"/>
</dbReference>
<protein>
    <recommendedName>
        <fullName evidence="12">ABC transporter domain-containing protein</fullName>
    </recommendedName>
</protein>
<dbReference type="InterPro" id="IPR017871">
    <property type="entry name" value="ABC_transporter-like_CS"/>
</dbReference>
<feature type="transmembrane region" description="Helical" evidence="11">
    <location>
        <begin position="21"/>
        <end position="42"/>
    </location>
</feature>
<feature type="domain" description="ABC transporter" evidence="12">
    <location>
        <begin position="1984"/>
        <end position="2219"/>
    </location>
</feature>
<feature type="transmembrane region" description="Helical" evidence="11">
    <location>
        <begin position="1765"/>
        <end position="1789"/>
    </location>
</feature>
<organism evidence="13 14">
    <name type="scientific">Adineta ricciae</name>
    <name type="common">Rotifer</name>
    <dbReference type="NCBI Taxonomy" id="249248"/>
    <lineage>
        <taxon>Eukaryota</taxon>
        <taxon>Metazoa</taxon>
        <taxon>Spiralia</taxon>
        <taxon>Gnathifera</taxon>
        <taxon>Rotifera</taxon>
        <taxon>Eurotatoria</taxon>
        <taxon>Bdelloidea</taxon>
        <taxon>Adinetida</taxon>
        <taxon>Adinetidae</taxon>
        <taxon>Adineta</taxon>
    </lineage>
</organism>
<comment type="similarity">
    <text evidence="2">Belongs to the ABC transporter superfamily. ABCA family.</text>
</comment>
<dbReference type="GO" id="GO:0005524">
    <property type="term" value="F:ATP binding"/>
    <property type="evidence" value="ECO:0007669"/>
    <property type="project" value="UniProtKB-KW"/>
</dbReference>
<evidence type="ECO:0000256" key="10">
    <source>
        <dbReference type="SAM" id="MobiDB-lite"/>
    </source>
</evidence>
<feature type="transmembrane region" description="Helical" evidence="11">
    <location>
        <begin position="733"/>
        <end position="755"/>
    </location>
</feature>